<gene>
    <name evidence="4" type="ORF">TUM19329_11750</name>
</gene>
<evidence type="ECO:0000256" key="1">
    <source>
        <dbReference type="ARBA" id="ARBA00022737"/>
    </source>
</evidence>
<dbReference type="InterPro" id="IPR019734">
    <property type="entry name" value="TPR_rpt"/>
</dbReference>
<dbReference type="Proteomes" id="UP000502894">
    <property type="component" value="Chromosome"/>
</dbReference>
<dbReference type="InterPro" id="IPR052346">
    <property type="entry name" value="O-mannosyl-transferase_TMTC"/>
</dbReference>
<dbReference type="KEGG" id="lant:TUM19329_11750"/>
<dbReference type="Pfam" id="PF14559">
    <property type="entry name" value="TPR_19"/>
    <property type="match status" value="2"/>
</dbReference>
<organism evidence="4 5">
    <name type="scientific">Legionella antarctica</name>
    <dbReference type="NCBI Taxonomy" id="2708020"/>
    <lineage>
        <taxon>Bacteria</taxon>
        <taxon>Pseudomonadati</taxon>
        <taxon>Pseudomonadota</taxon>
        <taxon>Gammaproteobacteria</taxon>
        <taxon>Legionellales</taxon>
        <taxon>Legionellaceae</taxon>
        <taxon>Legionella</taxon>
    </lineage>
</organism>
<dbReference type="PROSITE" id="PS50293">
    <property type="entry name" value="TPR_REGION"/>
    <property type="match status" value="1"/>
</dbReference>
<dbReference type="PANTHER" id="PTHR44227">
    <property type="match status" value="1"/>
</dbReference>
<dbReference type="EMBL" id="AP022839">
    <property type="protein sequence ID" value="BCA94814.1"/>
    <property type="molecule type" value="Genomic_DNA"/>
</dbReference>
<dbReference type="InterPro" id="IPR011990">
    <property type="entry name" value="TPR-like_helical_dom_sf"/>
</dbReference>
<dbReference type="RefSeq" id="WP_173236592.1">
    <property type="nucleotide sequence ID" value="NZ_AP022839.1"/>
</dbReference>
<feature type="repeat" description="TPR" evidence="3">
    <location>
        <begin position="211"/>
        <end position="244"/>
    </location>
</feature>
<dbReference type="SMART" id="SM00028">
    <property type="entry name" value="TPR"/>
    <property type="match status" value="6"/>
</dbReference>
<protein>
    <recommendedName>
        <fullName evidence="6">Tetratricopeptide repeat protein</fullName>
    </recommendedName>
</protein>
<evidence type="ECO:0008006" key="6">
    <source>
        <dbReference type="Google" id="ProtNLM"/>
    </source>
</evidence>
<evidence type="ECO:0000313" key="4">
    <source>
        <dbReference type="EMBL" id="BCA94814.1"/>
    </source>
</evidence>
<dbReference type="PANTHER" id="PTHR44227:SF3">
    <property type="entry name" value="PROTEIN O-MANNOSYL-TRANSFERASE TMTC4"/>
    <property type="match status" value="1"/>
</dbReference>
<dbReference type="Gene3D" id="1.25.40.10">
    <property type="entry name" value="Tetratricopeptide repeat domain"/>
    <property type="match status" value="3"/>
</dbReference>
<keyword evidence="5" id="KW-1185">Reference proteome</keyword>
<sequence length="364" mass="41402">MHNQQLSDNLMRHLSFLEQDKNNLTLLLEVSDLYMELDDLQLAQRYLDKARIINPEACLGHQGLLYLNQGQLSQAKDCFLASLNHFDTPALRYNENALEILAPILEGEHYPEAELLMARILHRQDSMDDAIGLVENILEQNPDDAEALGFLSLLYFDLNEDVVAKETSISALKINPDNYDAKLVNMLVRLITHETTVDEIEALLQINPQDSRLWFALGNTYMTQGDLDSAENTLQKAVEIYPEFYDCHIALAWCQLLNDRIAKAHETYQDAVELVDELADGWGGLALVYALNEDFVKTEQLINKANNLNPDCFLTQIAETIYFNYKNPQKAKEHLVDTLKNSTIPISEKLAASIEELQDKQPVH</sequence>
<keyword evidence="2 3" id="KW-0802">TPR repeat</keyword>
<dbReference type="SUPFAM" id="SSF81901">
    <property type="entry name" value="HCP-like"/>
    <property type="match status" value="1"/>
</dbReference>
<reference evidence="4" key="1">
    <citation type="journal article" date="2020" name="Microbiol. Resour. Announc.">
        <title>Complete Genome Sequence of Novel Psychrotolerant Legionella Strain TUM19329, Isolated from Antarctic Lake Sediment.</title>
        <authorList>
            <person name="Shimada S."/>
            <person name="Nakai R."/>
            <person name="Aoki K."/>
            <person name="Shimoeda N."/>
            <person name="Ohno G."/>
            <person name="Miyazaki Y."/>
            <person name="Kudoh S."/>
            <person name="Imura S."/>
            <person name="Watanabe K."/>
            <person name="Ishii Y."/>
            <person name="Tateda K."/>
        </authorList>
    </citation>
    <scope>NUCLEOTIDE SEQUENCE [LARGE SCALE GENOMIC DNA]</scope>
    <source>
        <strain evidence="4">TUM19329</strain>
    </source>
</reference>
<name>A0A6F8T2A4_9GAMM</name>
<dbReference type="AlphaFoldDB" id="A0A6F8T2A4"/>
<dbReference type="PROSITE" id="PS50005">
    <property type="entry name" value="TPR"/>
    <property type="match status" value="1"/>
</dbReference>
<evidence type="ECO:0000256" key="2">
    <source>
        <dbReference type="ARBA" id="ARBA00022803"/>
    </source>
</evidence>
<accession>A0A6F8T2A4</accession>
<dbReference type="SUPFAM" id="SSF48452">
    <property type="entry name" value="TPR-like"/>
    <property type="match status" value="1"/>
</dbReference>
<evidence type="ECO:0000313" key="5">
    <source>
        <dbReference type="Proteomes" id="UP000502894"/>
    </source>
</evidence>
<keyword evidence="1" id="KW-0677">Repeat</keyword>
<evidence type="ECO:0000256" key="3">
    <source>
        <dbReference type="PROSITE-ProRule" id="PRU00339"/>
    </source>
</evidence>
<proteinExistence type="predicted"/>